<evidence type="ECO:0000313" key="1">
    <source>
        <dbReference type="EMBL" id="MBO0332812.1"/>
    </source>
</evidence>
<dbReference type="Proteomes" id="UP000664761">
    <property type="component" value="Unassembled WGS sequence"/>
</dbReference>
<accession>A0ABS3F2S1</accession>
<evidence type="ECO:0000313" key="2">
    <source>
        <dbReference type="Proteomes" id="UP000664761"/>
    </source>
</evidence>
<sequence length="316" mass="35460">MGVEITVRPKHLLAPPVRLDPAFDDPEGVVDLIRKGSPYKTLSAVHKNVGETSGGWFRNFWALGGRVVFDGAEPFFYNQKFIEAAKKSFTAEVIRPVAMMTNLNLPAKGLPAHQDLPFFRGAQNREVPSWMLAPMGYSGLFHDWAVPVASAITWFYDGAGGEFEYWPDGLGGPSKTEQPPYNNCCVLADNEYMFHRVGSVGPAAEHHRYDNLDYDATLTLMEDKRWQVMDQGKPFADLAFEEVRLSVLWKGYCFKDEAEAAAYDDHSHDLNADLIVDIFCDDLTTRGISVSRPVDFWTDPAWKEVITRAYPAPTAE</sequence>
<gene>
    <name evidence="1" type="ORF">J0X12_04260</name>
</gene>
<organism evidence="1 2">
    <name type="scientific">Sneathiella sedimenti</name>
    <dbReference type="NCBI Taxonomy" id="2816034"/>
    <lineage>
        <taxon>Bacteria</taxon>
        <taxon>Pseudomonadati</taxon>
        <taxon>Pseudomonadota</taxon>
        <taxon>Alphaproteobacteria</taxon>
        <taxon>Sneathiellales</taxon>
        <taxon>Sneathiellaceae</taxon>
        <taxon>Sneathiella</taxon>
    </lineage>
</organism>
<keyword evidence="2" id="KW-1185">Reference proteome</keyword>
<proteinExistence type="predicted"/>
<name>A0ABS3F2S1_9PROT</name>
<reference evidence="1 2" key="1">
    <citation type="submission" date="2021-03" db="EMBL/GenBank/DDBJ databases">
        <title>Sneathiella sp. CAU 1612 isolated from Kang Won-do.</title>
        <authorList>
            <person name="Kim W."/>
        </authorList>
    </citation>
    <scope>NUCLEOTIDE SEQUENCE [LARGE SCALE GENOMIC DNA]</scope>
    <source>
        <strain evidence="1 2">CAU 1612</strain>
    </source>
</reference>
<protein>
    <recommendedName>
        <fullName evidence="3">Phytanoyl-CoA dioxygenase family protein</fullName>
    </recommendedName>
</protein>
<dbReference type="EMBL" id="JAFLNC010000001">
    <property type="protein sequence ID" value="MBO0332812.1"/>
    <property type="molecule type" value="Genomic_DNA"/>
</dbReference>
<evidence type="ECO:0008006" key="3">
    <source>
        <dbReference type="Google" id="ProtNLM"/>
    </source>
</evidence>
<dbReference type="RefSeq" id="WP_207042589.1">
    <property type="nucleotide sequence ID" value="NZ_JAFLNC010000001.1"/>
</dbReference>
<comment type="caution">
    <text evidence="1">The sequence shown here is derived from an EMBL/GenBank/DDBJ whole genome shotgun (WGS) entry which is preliminary data.</text>
</comment>